<dbReference type="Proteomes" id="UP000606115">
    <property type="component" value="Unassembled WGS sequence"/>
</dbReference>
<comment type="similarity">
    <text evidence="1">Belongs to the carbon-nitrogen hydrolase superfamily. NIT1/NIT2 family.</text>
</comment>
<feature type="domain" description="CN hydrolase" evidence="2">
    <location>
        <begin position="1"/>
        <end position="237"/>
    </location>
</feature>
<dbReference type="EMBL" id="BMKX01000017">
    <property type="protein sequence ID" value="GGJ74796.1"/>
    <property type="molecule type" value="Genomic_DNA"/>
</dbReference>
<dbReference type="PROSITE" id="PS50263">
    <property type="entry name" value="CN_HYDROLASE"/>
    <property type="match status" value="1"/>
</dbReference>
<dbReference type="GO" id="GO:0016787">
    <property type="term" value="F:hydrolase activity"/>
    <property type="evidence" value="ECO:0007669"/>
    <property type="project" value="UniProtKB-KW"/>
</dbReference>
<proteinExistence type="inferred from homology"/>
<dbReference type="Pfam" id="PF00795">
    <property type="entry name" value="CN_hydrolase"/>
    <property type="match status" value="1"/>
</dbReference>
<evidence type="ECO:0000313" key="4">
    <source>
        <dbReference type="Proteomes" id="UP000606115"/>
    </source>
</evidence>
<evidence type="ECO:0000313" key="3">
    <source>
        <dbReference type="EMBL" id="GGJ74796.1"/>
    </source>
</evidence>
<evidence type="ECO:0000259" key="2">
    <source>
        <dbReference type="PROSITE" id="PS50263"/>
    </source>
</evidence>
<keyword evidence="4" id="KW-1185">Reference proteome</keyword>
<evidence type="ECO:0000256" key="1">
    <source>
        <dbReference type="ARBA" id="ARBA00010613"/>
    </source>
</evidence>
<protein>
    <submittedName>
        <fullName evidence="3">Hydrolase</fullName>
    </submittedName>
</protein>
<sequence>MRIAVMQAQAEVLDIQSNIEVIQRAARQAASEGAEILLTPELFAVGYAPYALRESLDATQIPDVHRRLSEIASEHVIALAYSLPEVTDSGWLITSTFVDHKGTELAHYQKVQLFGSEEQAVFVPGVNPPASFEYKEMMLGMVICFDVEFPEIVREAARRSVELLLVPTAMGRGYERVCTHLVPTRAMESQLFIAYSNHSGSQAGFELAGTSVIAGPDGSVLAQAGHEPEVLYADLGPYERAKTEVPYLSEARPELYAQWAAERTNALED</sequence>
<organism evidence="3 4">
    <name type="scientific">Glutamicibacter ardleyensis</name>
    <dbReference type="NCBI Taxonomy" id="225894"/>
    <lineage>
        <taxon>Bacteria</taxon>
        <taxon>Bacillati</taxon>
        <taxon>Actinomycetota</taxon>
        <taxon>Actinomycetes</taxon>
        <taxon>Micrococcales</taxon>
        <taxon>Micrococcaceae</taxon>
        <taxon>Glutamicibacter</taxon>
    </lineage>
</organism>
<dbReference type="PANTHER" id="PTHR23088:SF27">
    <property type="entry name" value="DEAMINATED GLUTATHIONE AMIDASE"/>
    <property type="match status" value="1"/>
</dbReference>
<dbReference type="SUPFAM" id="SSF56317">
    <property type="entry name" value="Carbon-nitrogen hydrolase"/>
    <property type="match status" value="1"/>
</dbReference>
<dbReference type="InterPro" id="IPR036526">
    <property type="entry name" value="C-N_Hydrolase_sf"/>
</dbReference>
<gene>
    <name evidence="3" type="ORF">GCM10007173_37260</name>
</gene>
<dbReference type="PANTHER" id="PTHR23088">
    <property type="entry name" value="NITRILASE-RELATED"/>
    <property type="match status" value="1"/>
</dbReference>
<name>A0ABQ2DX05_9MICC</name>
<reference evidence="4" key="1">
    <citation type="journal article" date="2019" name="Int. J. Syst. Evol. Microbiol.">
        <title>The Global Catalogue of Microorganisms (GCM) 10K type strain sequencing project: providing services to taxonomists for standard genome sequencing and annotation.</title>
        <authorList>
            <consortium name="The Broad Institute Genomics Platform"/>
            <consortium name="The Broad Institute Genome Sequencing Center for Infectious Disease"/>
            <person name="Wu L."/>
            <person name="Ma J."/>
        </authorList>
    </citation>
    <scope>NUCLEOTIDE SEQUENCE [LARGE SCALE GENOMIC DNA]</scope>
    <source>
        <strain evidence="4">CGMCC 1.3685</strain>
    </source>
</reference>
<accession>A0ABQ2DX05</accession>
<dbReference type="RefSeq" id="WP_096254767.1">
    <property type="nucleotide sequence ID" value="NZ_JBHLUT010000013.1"/>
</dbReference>
<dbReference type="InterPro" id="IPR003010">
    <property type="entry name" value="C-N_Hydrolase"/>
</dbReference>
<comment type="caution">
    <text evidence="3">The sequence shown here is derived from an EMBL/GenBank/DDBJ whole genome shotgun (WGS) entry which is preliminary data.</text>
</comment>
<dbReference type="Gene3D" id="3.60.110.10">
    <property type="entry name" value="Carbon-nitrogen hydrolase"/>
    <property type="match status" value="1"/>
</dbReference>
<keyword evidence="3" id="KW-0378">Hydrolase</keyword>